<dbReference type="AlphaFoldDB" id="A0A2M7WS26"/>
<dbReference type="GO" id="GO:0006096">
    <property type="term" value="P:glycolytic process"/>
    <property type="evidence" value="ECO:0007669"/>
    <property type="project" value="UniProtKB-UniPathway"/>
</dbReference>
<name>A0A2M7WS26_9BACT</name>
<dbReference type="Proteomes" id="UP000230758">
    <property type="component" value="Unassembled WGS sequence"/>
</dbReference>
<comment type="catalytic activity">
    <reaction evidence="3">
        <text>D-glyceraldehyde 3-phosphate = dihydroxyacetone phosphate</text>
        <dbReference type="Rhea" id="RHEA:18585"/>
        <dbReference type="ChEBI" id="CHEBI:57642"/>
        <dbReference type="ChEBI" id="CHEBI:59776"/>
        <dbReference type="EC" id="5.3.1.1"/>
    </reaction>
</comment>
<dbReference type="PANTHER" id="PTHR21139:SF42">
    <property type="entry name" value="TRIOSEPHOSPHATE ISOMERASE"/>
    <property type="match status" value="1"/>
</dbReference>
<dbReference type="GO" id="GO:0046166">
    <property type="term" value="P:glyceraldehyde-3-phosphate biosynthetic process"/>
    <property type="evidence" value="ECO:0007669"/>
    <property type="project" value="TreeGrafter"/>
</dbReference>
<dbReference type="UniPathway" id="UPA00138"/>
<dbReference type="GO" id="GO:0004807">
    <property type="term" value="F:triose-phosphate isomerase activity"/>
    <property type="evidence" value="ECO:0007669"/>
    <property type="project" value="UniProtKB-EC"/>
</dbReference>
<dbReference type="EC" id="5.3.1.1" evidence="3"/>
<dbReference type="SUPFAM" id="SSF51351">
    <property type="entry name" value="Triosephosphate isomerase (TIM)"/>
    <property type="match status" value="1"/>
</dbReference>
<comment type="caution">
    <text evidence="4">The sequence shown here is derived from an EMBL/GenBank/DDBJ whole genome shotgun (WGS) entry which is preliminary data.</text>
</comment>
<dbReference type="InterPro" id="IPR035990">
    <property type="entry name" value="TIM_sf"/>
</dbReference>
<evidence type="ECO:0000313" key="4">
    <source>
        <dbReference type="EMBL" id="PJA32808.1"/>
    </source>
</evidence>
<dbReference type="PANTHER" id="PTHR21139">
    <property type="entry name" value="TRIOSEPHOSPHATE ISOMERASE"/>
    <property type="match status" value="1"/>
</dbReference>
<evidence type="ECO:0000256" key="2">
    <source>
        <dbReference type="ARBA" id="ARBA00023235"/>
    </source>
</evidence>
<dbReference type="InterPro" id="IPR000652">
    <property type="entry name" value="Triosephosphate_isomerase"/>
</dbReference>
<protein>
    <recommendedName>
        <fullName evidence="3">Triosephosphate isomerase</fullName>
        <ecNumber evidence="3">5.3.1.1</ecNumber>
    </recommendedName>
</protein>
<reference evidence="5" key="1">
    <citation type="submission" date="2017-09" db="EMBL/GenBank/DDBJ databases">
        <title>Depth-based differentiation of microbial function through sediment-hosted aquifers and enrichment of novel symbionts in the deep terrestrial subsurface.</title>
        <authorList>
            <person name="Probst A.J."/>
            <person name="Ladd B."/>
            <person name="Jarett J.K."/>
            <person name="Geller-Mcgrath D.E."/>
            <person name="Sieber C.M.K."/>
            <person name="Emerson J.B."/>
            <person name="Anantharaman K."/>
            <person name="Thomas B.C."/>
            <person name="Malmstrom R."/>
            <person name="Stieglmeier M."/>
            <person name="Klingl A."/>
            <person name="Woyke T."/>
            <person name="Ryan C.M."/>
            <person name="Banfield J.F."/>
        </authorList>
    </citation>
    <scope>NUCLEOTIDE SEQUENCE [LARGE SCALE GENOMIC DNA]</scope>
</reference>
<dbReference type="Gene3D" id="3.20.20.70">
    <property type="entry name" value="Aldolase class I"/>
    <property type="match status" value="1"/>
</dbReference>
<keyword evidence="3" id="KW-0312">Gluconeogenesis</keyword>
<dbReference type="InterPro" id="IPR013785">
    <property type="entry name" value="Aldolase_TIM"/>
</dbReference>
<dbReference type="GO" id="GO:0005829">
    <property type="term" value="C:cytosol"/>
    <property type="evidence" value="ECO:0007669"/>
    <property type="project" value="TreeGrafter"/>
</dbReference>
<dbReference type="CDD" id="cd00311">
    <property type="entry name" value="TIM"/>
    <property type="match status" value="1"/>
</dbReference>
<keyword evidence="2 3" id="KW-0413">Isomerase</keyword>
<sequence>MYKKVSLFIAPPLPYLESVSSRSRSFARLAVQGLSPVLRGVHTGVVTPDILKSLGVKLSILGHSEERAMGETNEQVAKKTRIALNSGFMPLVCVGEPSRDDDGLHFEFLREELKFSLAGLNRKVDASKLAIAYEPIWAIGKRAQDAISPTDLAETIIFIRKVLTDMFDRKIAERVTILYGGSVEASNASALFKGTGIKGFLVGHASLDAKDFLDIAKSLI</sequence>
<evidence type="ECO:0000256" key="1">
    <source>
        <dbReference type="ARBA" id="ARBA00007422"/>
    </source>
</evidence>
<keyword evidence="3" id="KW-0324">Glycolysis</keyword>
<keyword evidence="3" id="KW-0963">Cytoplasm</keyword>
<comment type="subcellular location">
    <subcellularLocation>
        <location evidence="3">Cytoplasm</location>
    </subcellularLocation>
</comment>
<comment type="subunit">
    <text evidence="3">Homodimer.</text>
</comment>
<comment type="pathway">
    <text evidence="3">Carbohydrate biosynthesis; gluconeogenesis.</text>
</comment>
<comment type="similarity">
    <text evidence="1 3">Belongs to the triosephosphate isomerase family.</text>
</comment>
<dbReference type="UniPathway" id="UPA00109">
    <property type="reaction ID" value="UER00189"/>
</dbReference>
<dbReference type="GO" id="GO:0019563">
    <property type="term" value="P:glycerol catabolic process"/>
    <property type="evidence" value="ECO:0007669"/>
    <property type="project" value="TreeGrafter"/>
</dbReference>
<dbReference type="PROSITE" id="PS51440">
    <property type="entry name" value="TIM_2"/>
    <property type="match status" value="1"/>
</dbReference>
<dbReference type="Pfam" id="PF00121">
    <property type="entry name" value="TIM"/>
    <property type="match status" value="1"/>
</dbReference>
<gene>
    <name evidence="4" type="primary">tpiA</name>
    <name evidence="4" type="ORF">CO185_01800</name>
</gene>
<comment type="pathway">
    <text evidence="3">Carbohydrate degradation; glycolysis; D-glyceraldehyde 3-phosphate from glycerone phosphate: step 1/1.</text>
</comment>
<organism evidence="4 5">
    <name type="scientific">Candidatus Zambryskibacteria bacterium CG_4_9_14_3_um_filter_42_15</name>
    <dbReference type="NCBI Taxonomy" id="1975112"/>
    <lineage>
        <taxon>Bacteria</taxon>
        <taxon>Candidatus Zambryskiibacteriota</taxon>
    </lineage>
</organism>
<dbReference type="GO" id="GO:0006094">
    <property type="term" value="P:gluconeogenesis"/>
    <property type="evidence" value="ECO:0007669"/>
    <property type="project" value="UniProtKB-UniPathway"/>
</dbReference>
<evidence type="ECO:0000313" key="5">
    <source>
        <dbReference type="Proteomes" id="UP000230758"/>
    </source>
</evidence>
<proteinExistence type="inferred from homology"/>
<accession>A0A2M7WS26</accession>
<dbReference type="EMBL" id="PFXF01000022">
    <property type="protein sequence ID" value="PJA32808.1"/>
    <property type="molecule type" value="Genomic_DNA"/>
</dbReference>
<evidence type="ECO:0000256" key="3">
    <source>
        <dbReference type="RuleBase" id="RU363013"/>
    </source>
</evidence>